<keyword evidence="2" id="KW-0443">Lipid metabolism</keyword>
<proteinExistence type="predicted"/>
<evidence type="ECO:0000313" key="4">
    <source>
        <dbReference type="Proteomes" id="UP000054097"/>
    </source>
</evidence>
<name>A0A0C2X365_SERVB</name>
<evidence type="ECO:0000256" key="1">
    <source>
        <dbReference type="ARBA" id="ARBA00022801"/>
    </source>
</evidence>
<dbReference type="GO" id="GO:0016020">
    <property type="term" value="C:membrane"/>
    <property type="evidence" value="ECO:0007669"/>
    <property type="project" value="TreeGrafter"/>
</dbReference>
<evidence type="ECO:0000256" key="2">
    <source>
        <dbReference type="ARBA" id="ARBA00022963"/>
    </source>
</evidence>
<evidence type="ECO:0000313" key="3">
    <source>
        <dbReference type="EMBL" id="KIM32663.1"/>
    </source>
</evidence>
<evidence type="ECO:0008006" key="5">
    <source>
        <dbReference type="Google" id="ProtNLM"/>
    </source>
</evidence>
<dbReference type="EMBL" id="KN824279">
    <property type="protein sequence ID" value="KIM32663.1"/>
    <property type="molecule type" value="Genomic_DNA"/>
</dbReference>
<reference evidence="3 4" key="1">
    <citation type="submission" date="2014-04" db="EMBL/GenBank/DDBJ databases">
        <authorList>
            <consortium name="DOE Joint Genome Institute"/>
            <person name="Kuo A."/>
            <person name="Zuccaro A."/>
            <person name="Kohler A."/>
            <person name="Nagy L.G."/>
            <person name="Floudas D."/>
            <person name="Copeland A."/>
            <person name="Barry K.W."/>
            <person name="Cichocki N."/>
            <person name="Veneault-Fourrey C."/>
            <person name="LaButti K."/>
            <person name="Lindquist E.A."/>
            <person name="Lipzen A."/>
            <person name="Lundell T."/>
            <person name="Morin E."/>
            <person name="Murat C."/>
            <person name="Sun H."/>
            <person name="Tunlid A."/>
            <person name="Henrissat B."/>
            <person name="Grigoriev I.V."/>
            <person name="Hibbett D.S."/>
            <person name="Martin F."/>
            <person name="Nordberg H.P."/>
            <person name="Cantor M.N."/>
            <person name="Hua S.X."/>
        </authorList>
    </citation>
    <scope>NUCLEOTIDE SEQUENCE [LARGE SCALE GENOMIC DNA]</scope>
    <source>
        <strain evidence="3 4">MAFF 305830</strain>
    </source>
</reference>
<dbReference type="GO" id="GO:0019369">
    <property type="term" value="P:arachidonate metabolic process"/>
    <property type="evidence" value="ECO:0007669"/>
    <property type="project" value="TreeGrafter"/>
</dbReference>
<gene>
    <name evidence="3" type="ORF">M408DRAFT_62111</name>
</gene>
<keyword evidence="1" id="KW-0378">Hydrolase</keyword>
<sequence>LRSYPVPSFPTSPITIIDAVLATCAIQPQFAPVVCGQGFRKKEYIGAGVGTNNPIREVIAEAQLLYGGDANVASLLSLGNGHPGITTLSLSDGELGLSKVLWDIMNDCTQTAREVEQQIGTSGIYFRFSVEQGMQADHYDEIADPSWIVSQTESYIEDPVTHNKLSTFARNIDAAIQPISIIQLSTFICGSESV</sequence>
<dbReference type="GO" id="GO:0016042">
    <property type="term" value="P:lipid catabolic process"/>
    <property type="evidence" value="ECO:0007669"/>
    <property type="project" value="UniProtKB-KW"/>
</dbReference>
<feature type="non-terminal residue" evidence="3">
    <location>
        <position position="1"/>
    </location>
</feature>
<keyword evidence="4" id="KW-1185">Reference proteome</keyword>
<dbReference type="AlphaFoldDB" id="A0A0C2X365"/>
<dbReference type="OrthoDB" id="2967836at2759"/>
<organism evidence="3 4">
    <name type="scientific">Serendipita vermifera MAFF 305830</name>
    <dbReference type="NCBI Taxonomy" id="933852"/>
    <lineage>
        <taxon>Eukaryota</taxon>
        <taxon>Fungi</taxon>
        <taxon>Dikarya</taxon>
        <taxon>Basidiomycota</taxon>
        <taxon>Agaricomycotina</taxon>
        <taxon>Agaricomycetes</taxon>
        <taxon>Sebacinales</taxon>
        <taxon>Serendipitaceae</taxon>
        <taxon>Serendipita</taxon>
    </lineage>
</organism>
<dbReference type="PANTHER" id="PTHR24185">
    <property type="entry name" value="CALCIUM-INDEPENDENT PHOSPHOLIPASE A2-GAMMA"/>
    <property type="match status" value="1"/>
</dbReference>
<dbReference type="Gene3D" id="3.40.1090.10">
    <property type="entry name" value="Cytosolic phospholipase A2 catalytic domain"/>
    <property type="match status" value="1"/>
</dbReference>
<dbReference type="PANTHER" id="PTHR24185:SF1">
    <property type="entry name" value="CALCIUM-INDEPENDENT PHOSPHOLIPASE A2-GAMMA"/>
    <property type="match status" value="1"/>
</dbReference>
<dbReference type="Proteomes" id="UP000054097">
    <property type="component" value="Unassembled WGS sequence"/>
</dbReference>
<reference evidence="4" key="2">
    <citation type="submission" date="2015-01" db="EMBL/GenBank/DDBJ databases">
        <title>Evolutionary Origins and Diversification of the Mycorrhizal Mutualists.</title>
        <authorList>
            <consortium name="DOE Joint Genome Institute"/>
            <consortium name="Mycorrhizal Genomics Consortium"/>
            <person name="Kohler A."/>
            <person name="Kuo A."/>
            <person name="Nagy L.G."/>
            <person name="Floudas D."/>
            <person name="Copeland A."/>
            <person name="Barry K.W."/>
            <person name="Cichocki N."/>
            <person name="Veneault-Fourrey C."/>
            <person name="LaButti K."/>
            <person name="Lindquist E.A."/>
            <person name="Lipzen A."/>
            <person name="Lundell T."/>
            <person name="Morin E."/>
            <person name="Murat C."/>
            <person name="Riley R."/>
            <person name="Ohm R."/>
            <person name="Sun H."/>
            <person name="Tunlid A."/>
            <person name="Henrissat B."/>
            <person name="Grigoriev I.V."/>
            <person name="Hibbett D.S."/>
            <person name="Martin F."/>
        </authorList>
    </citation>
    <scope>NUCLEOTIDE SEQUENCE [LARGE SCALE GENOMIC DNA]</scope>
    <source>
        <strain evidence="4">MAFF 305830</strain>
    </source>
</reference>
<keyword evidence="2" id="KW-0442">Lipid degradation</keyword>
<protein>
    <recommendedName>
        <fullName evidence="5">PNPLA domain-containing protein</fullName>
    </recommendedName>
</protein>
<dbReference type="SUPFAM" id="SSF52151">
    <property type="entry name" value="FabD/lysophospholipase-like"/>
    <property type="match status" value="1"/>
</dbReference>
<dbReference type="InterPro" id="IPR016035">
    <property type="entry name" value="Acyl_Trfase/lysoPLipase"/>
</dbReference>
<dbReference type="HOGENOM" id="CLU_1405633_0_0_1"/>
<accession>A0A0C2X365</accession>
<dbReference type="GO" id="GO:0047499">
    <property type="term" value="F:calcium-independent phospholipase A2 activity"/>
    <property type="evidence" value="ECO:0007669"/>
    <property type="project" value="TreeGrafter"/>
</dbReference>